<dbReference type="Proteomes" id="UP000612282">
    <property type="component" value="Unassembled WGS sequence"/>
</dbReference>
<organism evidence="3 4">
    <name type="scientific">Actinoplanes couchii</name>
    <dbReference type="NCBI Taxonomy" id="403638"/>
    <lineage>
        <taxon>Bacteria</taxon>
        <taxon>Bacillati</taxon>
        <taxon>Actinomycetota</taxon>
        <taxon>Actinomycetes</taxon>
        <taxon>Micromonosporales</taxon>
        <taxon>Micromonosporaceae</taxon>
        <taxon>Actinoplanes</taxon>
    </lineage>
</organism>
<keyword evidence="4" id="KW-1185">Reference proteome</keyword>
<comment type="caution">
    <text evidence="3">The sequence shown here is derived from an EMBL/GenBank/DDBJ whole genome shotgun (WGS) entry which is preliminary data.</text>
</comment>
<evidence type="ECO:0000259" key="2">
    <source>
        <dbReference type="Pfam" id="PF04149"/>
    </source>
</evidence>
<dbReference type="Pfam" id="PF04149">
    <property type="entry name" value="DUF397"/>
    <property type="match status" value="1"/>
</dbReference>
<evidence type="ECO:0000313" key="3">
    <source>
        <dbReference type="EMBL" id="GID60638.1"/>
    </source>
</evidence>
<dbReference type="InterPro" id="IPR007278">
    <property type="entry name" value="DUF397"/>
</dbReference>
<reference evidence="3 4" key="1">
    <citation type="submission" date="2021-01" db="EMBL/GenBank/DDBJ databases">
        <title>Whole genome shotgun sequence of Actinoplanes couchii NBRC 106145.</title>
        <authorList>
            <person name="Komaki H."/>
            <person name="Tamura T."/>
        </authorList>
    </citation>
    <scope>NUCLEOTIDE SEQUENCE [LARGE SCALE GENOMIC DNA]</scope>
    <source>
        <strain evidence="3 4">NBRC 106145</strain>
    </source>
</reference>
<sequence length="73" mass="7789">MSIESASFDRRLATWKKSSRSGGSGGNCVEVASTPDGGFAIRDSKDPDGPVLFFALAEWTAFVSGVKDGEFRK</sequence>
<dbReference type="RefSeq" id="WP_203807846.1">
    <property type="nucleotide sequence ID" value="NZ_BAAAQE010000074.1"/>
</dbReference>
<gene>
    <name evidence="3" type="ORF">Aco03nite_090420</name>
</gene>
<evidence type="ECO:0000256" key="1">
    <source>
        <dbReference type="SAM" id="MobiDB-lite"/>
    </source>
</evidence>
<name>A0ABQ3XQ66_9ACTN</name>
<protein>
    <recommendedName>
        <fullName evidence="2">DUF397 domain-containing protein</fullName>
    </recommendedName>
</protein>
<proteinExistence type="predicted"/>
<feature type="region of interest" description="Disordered" evidence="1">
    <location>
        <begin position="1"/>
        <end position="29"/>
    </location>
</feature>
<dbReference type="EMBL" id="BOMG01000111">
    <property type="protein sequence ID" value="GID60638.1"/>
    <property type="molecule type" value="Genomic_DNA"/>
</dbReference>
<accession>A0ABQ3XQ66</accession>
<feature type="domain" description="DUF397" evidence="2">
    <location>
        <begin position="13"/>
        <end position="67"/>
    </location>
</feature>
<evidence type="ECO:0000313" key="4">
    <source>
        <dbReference type="Proteomes" id="UP000612282"/>
    </source>
</evidence>